<dbReference type="Proteomes" id="UP001396898">
    <property type="component" value="Unassembled WGS sequence"/>
</dbReference>
<gene>
    <name evidence="2" type="ORF">PG991_012484</name>
</gene>
<keyword evidence="3" id="KW-1185">Reference proteome</keyword>
<accession>A0ABR1RA59</accession>
<sequence>MADRQGAAEADLFQPLDYIPKLSGYLSREGYDEDSRWSLQSECFGIAGPLVDMCWTHLECRNVLVRYCAHIPRNYQYKDGVQQVFLILREHLGDENLDLAGGVLYELIEIDCEYTDDPGAAFQRWRHDHMSRYTDLELPHVPHMTTITPCIIPTEKLAHWRFHHPERYPFVLSDSAPPSADRFSGDRSCIRNRKAWLIDNTFYVSSKTGGTLPLNNPDPKEFHELQWKAQDTTGRLVEEREVPLEYNKPSDDIPPGRASEARSISSVPEDKKTSTPRSSLLNRIAVRFSRKRKDHNQEERRRSWLPTALVGEGGLSFKDWRATHMTTPIPLPEGCGVPNAIFARKNLLVDEEDNLPSFATVSQMPVAESKATDAAIEAAQLDFIGHEPSWRFRGPFTPQLGYDGGLDYQWTLRRHSLDSQRPTTRDARSKELEQSKGHKPRVASDSTTPYGVYPTMGAHRRVSHFGLDGVLEWLASSEQASEKVSRASTCSRLENNEAGPPTPPRIPPLPLSERPLNERLRLTNQVLAKPRSVAPIDIEDIRLKVRLSSHAPPTSPPLFENIAFVMSGKRSENHDPSSNRKATIIQLSPTLSSQYTSTSELHGPRRLNNT</sequence>
<evidence type="ECO:0000313" key="2">
    <source>
        <dbReference type="EMBL" id="KAK8006187.1"/>
    </source>
</evidence>
<feature type="compositionally biased region" description="Pro residues" evidence="1">
    <location>
        <begin position="500"/>
        <end position="510"/>
    </location>
</feature>
<name>A0ABR1RA59_9PEZI</name>
<dbReference type="EMBL" id="JAQQWI010000017">
    <property type="protein sequence ID" value="KAK8006187.1"/>
    <property type="molecule type" value="Genomic_DNA"/>
</dbReference>
<feature type="compositionally biased region" description="Basic and acidic residues" evidence="1">
    <location>
        <begin position="417"/>
        <end position="436"/>
    </location>
</feature>
<protein>
    <submittedName>
        <fullName evidence="2">Uncharacterized protein</fullName>
    </submittedName>
</protein>
<feature type="region of interest" description="Disordered" evidence="1">
    <location>
        <begin position="238"/>
        <end position="277"/>
    </location>
</feature>
<feature type="region of interest" description="Disordered" evidence="1">
    <location>
        <begin position="417"/>
        <end position="450"/>
    </location>
</feature>
<feature type="region of interest" description="Disordered" evidence="1">
    <location>
        <begin position="585"/>
        <end position="610"/>
    </location>
</feature>
<organism evidence="2 3">
    <name type="scientific">Apiospora marii</name>
    <dbReference type="NCBI Taxonomy" id="335849"/>
    <lineage>
        <taxon>Eukaryota</taxon>
        <taxon>Fungi</taxon>
        <taxon>Dikarya</taxon>
        <taxon>Ascomycota</taxon>
        <taxon>Pezizomycotina</taxon>
        <taxon>Sordariomycetes</taxon>
        <taxon>Xylariomycetidae</taxon>
        <taxon>Amphisphaeriales</taxon>
        <taxon>Apiosporaceae</taxon>
        <taxon>Apiospora</taxon>
    </lineage>
</organism>
<feature type="compositionally biased region" description="Polar residues" evidence="1">
    <location>
        <begin position="585"/>
        <end position="600"/>
    </location>
</feature>
<feature type="compositionally biased region" description="Basic and acidic residues" evidence="1">
    <location>
        <begin position="238"/>
        <end position="251"/>
    </location>
</feature>
<comment type="caution">
    <text evidence="2">The sequence shown here is derived from an EMBL/GenBank/DDBJ whole genome shotgun (WGS) entry which is preliminary data.</text>
</comment>
<evidence type="ECO:0000313" key="3">
    <source>
        <dbReference type="Proteomes" id="UP001396898"/>
    </source>
</evidence>
<evidence type="ECO:0000256" key="1">
    <source>
        <dbReference type="SAM" id="MobiDB-lite"/>
    </source>
</evidence>
<proteinExistence type="predicted"/>
<reference evidence="2 3" key="1">
    <citation type="submission" date="2023-01" db="EMBL/GenBank/DDBJ databases">
        <title>Analysis of 21 Apiospora genomes using comparative genomics revels a genus with tremendous synthesis potential of carbohydrate active enzymes and secondary metabolites.</title>
        <authorList>
            <person name="Sorensen T."/>
        </authorList>
    </citation>
    <scope>NUCLEOTIDE SEQUENCE [LARGE SCALE GENOMIC DNA]</scope>
    <source>
        <strain evidence="2 3">CBS 20057</strain>
    </source>
</reference>
<feature type="region of interest" description="Disordered" evidence="1">
    <location>
        <begin position="485"/>
        <end position="510"/>
    </location>
</feature>